<dbReference type="EMBL" id="SJOI01000001">
    <property type="protein sequence ID" value="TCL05136.1"/>
    <property type="molecule type" value="Genomic_DNA"/>
</dbReference>
<dbReference type="AlphaFoldDB" id="A0A4R1NK42"/>
<keyword evidence="2" id="KW-1185">Reference proteome</keyword>
<sequence>MTISIDYSVAKTSPAVHNGVAGADTGNLAAKMESVKNSPDNVSTFSLTSSLSASAAKLSTHLGLDKLINGLTWVGSLTSSTMGNVVQFSQYAADTVQMVHDGAKIVQYGIEHGIKGLLSEIMVLLKAQSLPIVERWIDKVYEAGKDVTLTQVLKILMECIANDKEIKGLFKEIIAT</sequence>
<proteinExistence type="predicted"/>
<protein>
    <submittedName>
        <fullName evidence="1">Uncharacterized protein</fullName>
    </submittedName>
</protein>
<reference evidence="1 2" key="1">
    <citation type="submission" date="2019-02" db="EMBL/GenBank/DDBJ databases">
        <title>Investigation of anaerobic lignin degradation for improved lignocellulosic biofuels.</title>
        <authorList>
            <person name="Deangelis K."/>
        </authorList>
    </citation>
    <scope>NUCLEOTIDE SEQUENCE [LARGE SCALE GENOMIC DNA]</scope>
    <source>
        <strain evidence="1 2">159R</strain>
    </source>
</reference>
<evidence type="ECO:0000313" key="2">
    <source>
        <dbReference type="Proteomes" id="UP000294555"/>
    </source>
</evidence>
<dbReference type="RefSeq" id="WP_132923869.1">
    <property type="nucleotide sequence ID" value="NZ_SJOI01000001.1"/>
</dbReference>
<accession>A0A4R1NK42</accession>
<dbReference type="Proteomes" id="UP000294555">
    <property type="component" value="Unassembled WGS sequence"/>
</dbReference>
<gene>
    <name evidence="1" type="ORF">EZJ58_3306</name>
</gene>
<organism evidence="1 2">
    <name type="scientific">Sodalis ligni</name>
    <dbReference type="NCBI Taxonomy" id="2697027"/>
    <lineage>
        <taxon>Bacteria</taxon>
        <taxon>Pseudomonadati</taxon>
        <taxon>Pseudomonadota</taxon>
        <taxon>Gammaproteobacteria</taxon>
        <taxon>Enterobacterales</taxon>
        <taxon>Bruguierivoracaceae</taxon>
        <taxon>Sodalis</taxon>
    </lineage>
</organism>
<evidence type="ECO:0000313" key="1">
    <source>
        <dbReference type="EMBL" id="TCL05136.1"/>
    </source>
</evidence>
<name>A0A4R1NK42_9GAMM</name>
<comment type="caution">
    <text evidence="1">The sequence shown here is derived from an EMBL/GenBank/DDBJ whole genome shotgun (WGS) entry which is preliminary data.</text>
</comment>